<evidence type="ECO:0000256" key="1">
    <source>
        <dbReference type="SAM" id="SignalP"/>
    </source>
</evidence>
<name>A0A8H5TH13_FUSHE</name>
<dbReference type="EMBL" id="JAAGWQ010000094">
    <property type="protein sequence ID" value="KAF5668362.1"/>
    <property type="molecule type" value="Genomic_DNA"/>
</dbReference>
<dbReference type="AlphaFoldDB" id="A0A8H5TH13"/>
<feature type="signal peptide" evidence="1">
    <location>
        <begin position="1"/>
        <end position="20"/>
    </location>
</feature>
<keyword evidence="3" id="KW-1185">Reference proteome</keyword>
<keyword evidence="1" id="KW-0732">Signal</keyword>
<evidence type="ECO:0000313" key="2">
    <source>
        <dbReference type="EMBL" id="KAF5668362.1"/>
    </source>
</evidence>
<feature type="chain" id="PRO_5034571482" evidence="1">
    <location>
        <begin position="21"/>
        <end position="306"/>
    </location>
</feature>
<accession>A0A8H5TH13</accession>
<proteinExistence type="predicted"/>
<dbReference type="Proteomes" id="UP000567885">
    <property type="component" value="Unassembled WGS sequence"/>
</dbReference>
<gene>
    <name evidence="2" type="ORF">FHETE_5298</name>
</gene>
<evidence type="ECO:0000313" key="3">
    <source>
        <dbReference type="Proteomes" id="UP000567885"/>
    </source>
</evidence>
<sequence>MGLQQRLFALWASLACNCLGLTLSPANGGLGLARVLFNDSRDIYSVSSGYSGDSSAIRPFTNGPFGMEKGIIMSTGSLTSPLAPGDTCPSSYTTDLYDAYTTTYCGADTYNGVSYLLNIIPTKATTLVIDMVIASCDLTSGDRVMVMINGVNYAKDENGVTLDSSSKYLSEPWGIPAPNGDTAFAMSSPPLRFSVPLTAGSSELKIAICDRLDGYGDTAVMIKANYETKSVTSTTIFEAISTFTQPASGTYYIIIFTRFHFINFFGNNHDTYLIRLTALHLIRVYFLNSINNFIIFGNICIIYTIY</sequence>
<reference evidence="2 3" key="1">
    <citation type="submission" date="2020-05" db="EMBL/GenBank/DDBJ databases">
        <title>Identification and distribution of gene clusters putatively required for synthesis of sphingolipid metabolism inhibitors in phylogenetically diverse species of the filamentous fungus Fusarium.</title>
        <authorList>
            <person name="Kim H.-S."/>
            <person name="Busman M."/>
            <person name="Brown D.W."/>
            <person name="Divon H."/>
            <person name="Uhlig S."/>
            <person name="Proctor R.H."/>
        </authorList>
    </citation>
    <scope>NUCLEOTIDE SEQUENCE [LARGE SCALE GENOMIC DNA]</scope>
    <source>
        <strain evidence="2 3">NRRL 20693</strain>
    </source>
</reference>
<protein>
    <submittedName>
        <fullName evidence="2">Uncharacterized protein</fullName>
    </submittedName>
</protein>
<organism evidence="2 3">
    <name type="scientific">Fusarium heterosporum</name>
    <dbReference type="NCBI Taxonomy" id="42747"/>
    <lineage>
        <taxon>Eukaryota</taxon>
        <taxon>Fungi</taxon>
        <taxon>Dikarya</taxon>
        <taxon>Ascomycota</taxon>
        <taxon>Pezizomycotina</taxon>
        <taxon>Sordariomycetes</taxon>
        <taxon>Hypocreomycetidae</taxon>
        <taxon>Hypocreales</taxon>
        <taxon>Nectriaceae</taxon>
        <taxon>Fusarium</taxon>
        <taxon>Fusarium heterosporum species complex</taxon>
    </lineage>
</organism>
<comment type="caution">
    <text evidence="2">The sequence shown here is derived from an EMBL/GenBank/DDBJ whole genome shotgun (WGS) entry which is preliminary data.</text>
</comment>
<dbReference type="OrthoDB" id="2019572at2759"/>